<comment type="caution">
    <text evidence="3">The sequence shown here is derived from an EMBL/GenBank/DDBJ whole genome shotgun (WGS) entry which is preliminary data.</text>
</comment>
<evidence type="ECO:0000313" key="4">
    <source>
        <dbReference type="Proteomes" id="UP000466586"/>
    </source>
</evidence>
<dbReference type="PANTHER" id="PTHR36435">
    <property type="entry name" value="SLR1288 PROTEIN"/>
    <property type="match status" value="1"/>
</dbReference>
<protein>
    <submittedName>
        <fullName evidence="3">CPBP family intramembrane metalloprotease</fullName>
    </submittedName>
</protein>
<dbReference type="GO" id="GO:0008237">
    <property type="term" value="F:metallopeptidase activity"/>
    <property type="evidence" value="ECO:0007669"/>
    <property type="project" value="UniProtKB-KW"/>
</dbReference>
<dbReference type="GO" id="GO:0006508">
    <property type="term" value="P:proteolysis"/>
    <property type="evidence" value="ECO:0007669"/>
    <property type="project" value="UniProtKB-KW"/>
</dbReference>
<dbReference type="Proteomes" id="UP000466586">
    <property type="component" value="Unassembled WGS sequence"/>
</dbReference>
<feature type="transmembrane region" description="Helical" evidence="1">
    <location>
        <begin position="204"/>
        <end position="234"/>
    </location>
</feature>
<dbReference type="RefSeq" id="WP_160842962.1">
    <property type="nucleotide sequence ID" value="NZ_WVHT01000001.1"/>
</dbReference>
<proteinExistence type="predicted"/>
<feature type="transmembrane region" description="Helical" evidence="1">
    <location>
        <begin position="280"/>
        <end position="300"/>
    </location>
</feature>
<feature type="transmembrane region" description="Helical" evidence="1">
    <location>
        <begin position="165"/>
        <end position="184"/>
    </location>
</feature>
<keyword evidence="3" id="KW-0645">Protease</keyword>
<dbReference type="EMBL" id="WVHT01000001">
    <property type="protein sequence ID" value="MXV49796.1"/>
    <property type="molecule type" value="Genomic_DNA"/>
</dbReference>
<keyword evidence="1" id="KW-0472">Membrane</keyword>
<keyword evidence="1" id="KW-0812">Transmembrane</keyword>
<reference evidence="3 4" key="1">
    <citation type="submission" date="2019-11" db="EMBL/GenBank/DDBJ databases">
        <title>Pedobacter sp. HMF7647 Genome sequencing and assembly.</title>
        <authorList>
            <person name="Kang H."/>
            <person name="Kim H."/>
            <person name="Joh K."/>
        </authorList>
    </citation>
    <scope>NUCLEOTIDE SEQUENCE [LARGE SCALE GENOMIC DNA]</scope>
    <source>
        <strain evidence="3 4">HMF7647</strain>
    </source>
</reference>
<dbReference type="InterPro" id="IPR003675">
    <property type="entry name" value="Rce1/LyrA-like_dom"/>
</dbReference>
<keyword evidence="3" id="KW-0378">Hydrolase</keyword>
<dbReference type="PANTHER" id="PTHR36435:SF1">
    <property type="entry name" value="CAAX AMINO TERMINAL PROTEASE FAMILY PROTEIN"/>
    <property type="match status" value="1"/>
</dbReference>
<evidence type="ECO:0000256" key="1">
    <source>
        <dbReference type="SAM" id="Phobius"/>
    </source>
</evidence>
<name>A0A7K1Y5C5_9SPHI</name>
<feature type="domain" description="CAAX prenyl protease 2/Lysostaphin resistance protein A-like" evidence="2">
    <location>
        <begin position="164"/>
        <end position="253"/>
    </location>
</feature>
<dbReference type="Pfam" id="PF02517">
    <property type="entry name" value="Rce1-like"/>
    <property type="match status" value="1"/>
</dbReference>
<feature type="transmembrane region" description="Helical" evidence="1">
    <location>
        <begin position="240"/>
        <end position="260"/>
    </location>
</feature>
<gene>
    <name evidence="3" type="ORF">GS399_02355</name>
</gene>
<dbReference type="GO" id="GO:0004175">
    <property type="term" value="F:endopeptidase activity"/>
    <property type="evidence" value="ECO:0007669"/>
    <property type="project" value="UniProtKB-ARBA"/>
</dbReference>
<dbReference type="GO" id="GO:0080120">
    <property type="term" value="P:CAAX-box protein maturation"/>
    <property type="evidence" value="ECO:0007669"/>
    <property type="project" value="UniProtKB-ARBA"/>
</dbReference>
<feature type="transmembrane region" description="Helical" evidence="1">
    <location>
        <begin position="104"/>
        <end position="123"/>
    </location>
</feature>
<dbReference type="AlphaFoldDB" id="A0A7K1Y5C5"/>
<evidence type="ECO:0000313" key="3">
    <source>
        <dbReference type="EMBL" id="MXV49796.1"/>
    </source>
</evidence>
<feature type="transmembrane region" description="Helical" evidence="1">
    <location>
        <begin position="61"/>
        <end position="83"/>
    </location>
</feature>
<feature type="transmembrane region" description="Helical" evidence="1">
    <location>
        <begin position="15"/>
        <end position="41"/>
    </location>
</feature>
<keyword evidence="1" id="KW-1133">Transmembrane helix</keyword>
<accession>A0A7K1Y5C5</accession>
<evidence type="ECO:0000259" key="2">
    <source>
        <dbReference type="Pfam" id="PF02517"/>
    </source>
</evidence>
<organism evidence="3 4">
    <name type="scientific">Hufsiella arboris</name>
    <dbReference type="NCBI Taxonomy" id="2695275"/>
    <lineage>
        <taxon>Bacteria</taxon>
        <taxon>Pseudomonadati</taxon>
        <taxon>Bacteroidota</taxon>
        <taxon>Sphingobacteriia</taxon>
        <taxon>Sphingobacteriales</taxon>
        <taxon>Sphingobacteriaceae</taxon>
        <taxon>Hufsiella</taxon>
    </lineage>
</organism>
<sequence>MPVHTSYQRHPLKSLIYLLLLMFAGAIVFAIIGIVLGFAFFNLRLSDLSEPLNAQNSEILNAFKVIQVLSTIGTFIVPAMIFAKIEEQDIPGYLKFNFSQPLTLFLLSALVIIASVPLLEWAITYNENIHFPVSLKWLENWMRAQEDKMDDQVKALLVMHTPGELIINLFMIAIIPAIGEEFFFRGCLQTTLLRWFKNTHAAVWVTAIIFSAIHMQFLGFIPRMLLGAILGYLFVWGKSIWLPVAAHFTNNAVSVLAAYYNQKKGADIEHMDQVAQFHWYHYLLSAIFTGAILFAFYQLAVTKKALSSDGERLD</sequence>
<keyword evidence="3" id="KW-0482">Metalloprotease</keyword>
<keyword evidence="4" id="KW-1185">Reference proteome</keyword>
<dbReference type="InterPro" id="IPR052710">
    <property type="entry name" value="CAAX_protease"/>
</dbReference>